<dbReference type="PROSITE" id="PS50011">
    <property type="entry name" value="PROTEIN_KINASE_DOM"/>
    <property type="match status" value="1"/>
</dbReference>
<dbReference type="InParanoid" id="A0A507BFV0"/>
<accession>A0A507BFV0</accession>
<dbReference type="SMART" id="SM00220">
    <property type="entry name" value="S_TKc"/>
    <property type="match status" value="1"/>
</dbReference>
<dbReference type="RefSeq" id="XP_031000084.1">
    <property type="nucleotide sequence ID" value="XM_031134465.1"/>
</dbReference>
<evidence type="ECO:0000256" key="2">
    <source>
        <dbReference type="ARBA" id="ARBA00022527"/>
    </source>
</evidence>
<feature type="active site" description="Proton acceptor" evidence="7">
    <location>
        <position position="239"/>
    </location>
</feature>
<dbReference type="Gene3D" id="1.10.510.10">
    <property type="entry name" value="Transferase(Phosphotransferase) domain 1"/>
    <property type="match status" value="1"/>
</dbReference>
<dbReference type="Proteomes" id="UP000319257">
    <property type="component" value="Unassembled WGS sequence"/>
</dbReference>
<feature type="binding site" evidence="8">
    <location>
        <begin position="243"/>
        <end position="244"/>
    </location>
    <ligand>
        <name>ATP</name>
        <dbReference type="ChEBI" id="CHEBI:30616"/>
    </ligand>
</feature>
<dbReference type="AlphaFoldDB" id="A0A507BFV0"/>
<gene>
    <name evidence="14" type="ORF">E0L32_011706</name>
</gene>
<comment type="similarity">
    <text evidence="1">Belongs to the protein kinase superfamily. CAMK Ser/Thr protein kinase family. CHEK2 subfamily.</text>
</comment>
<dbReference type="PANTHER" id="PTHR24350">
    <property type="entry name" value="SERINE/THREONINE-PROTEIN KINASE IAL-RELATED"/>
    <property type="match status" value="1"/>
</dbReference>
<dbReference type="EMBL" id="SKBQ01000115">
    <property type="protein sequence ID" value="TPX18373.1"/>
    <property type="molecule type" value="Genomic_DNA"/>
</dbReference>
<evidence type="ECO:0000256" key="11">
    <source>
        <dbReference type="RuleBase" id="RU000304"/>
    </source>
</evidence>
<keyword evidence="15" id="KW-1185">Reference proteome</keyword>
<dbReference type="Gene3D" id="2.60.200.20">
    <property type="match status" value="1"/>
</dbReference>
<dbReference type="InterPro" id="IPR008984">
    <property type="entry name" value="SMAD_FHA_dom_sf"/>
</dbReference>
<keyword evidence="2 11" id="KW-0723">Serine/threonine-protein kinase</keyword>
<dbReference type="STRING" id="1093900.A0A507BFV0"/>
<dbReference type="InterPro" id="IPR000719">
    <property type="entry name" value="Prot_kinase_dom"/>
</dbReference>
<reference evidence="14 15" key="1">
    <citation type="submission" date="2019-06" db="EMBL/GenBank/DDBJ databases">
        <title>Draft genome sequence of the filamentous fungus Phialemoniopsis curvata isolated from diesel fuel.</title>
        <authorList>
            <person name="Varaljay V.A."/>
            <person name="Lyon W.J."/>
            <person name="Crouch A.L."/>
            <person name="Drake C.E."/>
            <person name="Hollomon J.M."/>
            <person name="Nadeau L.J."/>
            <person name="Nunn H.S."/>
            <person name="Stevenson B.S."/>
            <person name="Bojanowski C.L."/>
            <person name="Crookes-Goodson W.J."/>
        </authorList>
    </citation>
    <scope>NUCLEOTIDE SEQUENCE [LARGE SCALE GENOMIC DNA]</scope>
    <source>
        <strain evidence="14 15">D216</strain>
    </source>
</reference>
<dbReference type="InterPro" id="IPR008271">
    <property type="entry name" value="Ser/Thr_kinase_AS"/>
</dbReference>
<feature type="cross-link" description="Glycyl lysine isopeptide (Lys-Gly) (interchain with G-Cter in SUMO2)" evidence="9">
    <location>
        <position position="241"/>
    </location>
</feature>
<keyword evidence="4 8" id="KW-0547">Nucleotide-binding</keyword>
<dbReference type="Pfam" id="PF00498">
    <property type="entry name" value="FHA"/>
    <property type="match status" value="1"/>
</dbReference>
<evidence type="ECO:0000259" key="12">
    <source>
        <dbReference type="PROSITE" id="PS50006"/>
    </source>
</evidence>
<sequence>MAIASMEWGLIPALYSDIHFEHAAISRNHLEFYSVLFDETSRHCPLIYVRDRQSCNGTFVNGILCGKEPDISPAVLLNDGDEVTIKPHWSFKLYQPFIQNADLDLTHWQREEVALLDARYIVTNRTLGEGAYARINLAFDVMTGQQLVCKIHDVASLANSKGLESLRRVHQKAFILSQLDHTFRASRTLFFFTELATGGDLYSILERKKRFSELEVRWVMRQVTRGLVYLHAKGVAHRDLKPENILCAVGTEATHRIMISDFGCSAVASRGRMTSNVGTRLYQAPECAVSGHTHDLAVDIWALGLLVFQLSAGNRDVIDPDELQGPLGIESHIQRVLNTRRADFPDLLSADWFDFVRRCLVQDPRARMTAGEAMRHPWLNEPASCLAIFKKRELETTRTWRPREIVLPTIVDLSNIDFGAREALRWRKDLSCRVSIWDPIPSATEAAIKEPSKWFKQVDWQRALKDGRGTHALGVDVVDGSH</sequence>
<dbReference type="PROSITE" id="PS00108">
    <property type="entry name" value="PROTEIN_KINASE_ST"/>
    <property type="match status" value="1"/>
</dbReference>
<organism evidence="14 15">
    <name type="scientific">Thyridium curvatum</name>
    <dbReference type="NCBI Taxonomy" id="1093900"/>
    <lineage>
        <taxon>Eukaryota</taxon>
        <taxon>Fungi</taxon>
        <taxon>Dikarya</taxon>
        <taxon>Ascomycota</taxon>
        <taxon>Pezizomycotina</taxon>
        <taxon>Sordariomycetes</taxon>
        <taxon>Sordariomycetidae</taxon>
        <taxon>Thyridiales</taxon>
        <taxon>Thyridiaceae</taxon>
        <taxon>Thyridium</taxon>
    </lineage>
</organism>
<dbReference type="SUPFAM" id="SSF56112">
    <property type="entry name" value="Protein kinase-like (PK-like)"/>
    <property type="match status" value="1"/>
</dbReference>
<dbReference type="GeneID" id="41979153"/>
<evidence type="ECO:0000313" key="14">
    <source>
        <dbReference type="EMBL" id="TPX18373.1"/>
    </source>
</evidence>
<dbReference type="GO" id="GO:0004674">
    <property type="term" value="F:protein serine/threonine kinase activity"/>
    <property type="evidence" value="ECO:0007669"/>
    <property type="project" value="UniProtKB-KW"/>
</dbReference>
<evidence type="ECO:0000256" key="1">
    <source>
        <dbReference type="ARBA" id="ARBA00005575"/>
    </source>
</evidence>
<dbReference type="SUPFAM" id="SSF49879">
    <property type="entry name" value="SMAD/FHA domain"/>
    <property type="match status" value="1"/>
</dbReference>
<dbReference type="InterPro" id="IPR011009">
    <property type="entry name" value="Kinase-like_dom_sf"/>
</dbReference>
<comment type="caution">
    <text evidence="14">The sequence shown here is derived from an EMBL/GenBank/DDBJ whole genome shotgun (WGS) entry which is preliminary data.</text>
</comment>
<evidence type="ECO:0000313" key="15">
    <source>
        <dbReference type="Proteomes" id="UP000319257"/>
    </source>
</evidence>
<keyword evidence="5" id="KW-0418">Kinase</keyword>
<dbReference type="OrthoDB" id="74764at2759"/>
<evidence type="ECO:0000256" key="6">
    <source>
        <dbReference type="ARBA" id="ARBA00022840"/>
    </source>
</evidence>
<dbReference type="PROSITE" id="PS00107">
    <property type="entry name" value="PROTEIN_KINASE_ATP"/>
    <property type="match status" value="1"/>
</dbReference>
<keyword evidence="6 8" id="KW-0067">ATP-binding</keyword>
<dbReference type="InterPro" id="IPR030616">
    <property type="entry name" value="Aur-like"/>
</dbReference>
<protein>
    <submittedName>
        <fullName evidence="14">Uncharacterized protein</fullName>
    </submittedName>
</protein>
<evidence type="ECO:0000256" key="10">
    <source>
        <dbReference type="PROSITE-ProRule" id="PRU10141"/>
    </source>
</evidence>
<dbReference type="PROSITE" id="PS50006">
    <property type="entry name" value="FHA_DOMAIN"/>
    <property type="match status" value="1"/>
</dbReference>
<dbReference type="InterPro" id="IPR017441">
    <property type="entry name" value="Protein_kinase_ATP_BS"/>
</dbReference>
<feature type="binding site" evidence="8">
    <location>
        <begin position="194"/>
        <end position="196"/>
    </location>
    <ligand>
        <name>ATP</name>
        <dbReference type="ChEBI" id="CHEBI:30616"/>
    </ligand>
</feature>
<dbReference type="InterPro" id="IPR000253">
    <property type="entry name" value="FHA_dom"/>
</dbReference>
<dbReference type="GO" id="GO:0005524">
    <property type="term" value="F:ATP binding"/>
    <property type="evidence" value="ECO:0007669"/>
    <property type="project" value="UniProtKB-UniRule"/>
</dbReference>
<feature type="domain" description="Protein kinase" evidence="13">
    <location>
        <begin position="121"/>
        <end position="379"/>
    </location>
</feature>
<evidence type="ECO:0000256" key="5">
    <source>
        <dbReference type="ARBA" id="ARBA00022777"/>
    </source>
</evidence>
<evidence type="ECO:0000259" key="13">
    <source>
        <dbReference type="PROSITE" id="PS50011"/>
    </source>
</evidence>
<dbReference type="Pfam" id="PF00069">
    <property type="entry name" value="Pkinase"/>
    <property type="match status" value="1"/>
</dbReference>
<proteinExistence type="inferred from homology"/>
<evidence type="ECO:0000256" key="9">
    <source>
        <dbReference type="PIRSR" id="PIRSR630616-3"/>
    </source>
</evidence>
<feature type="domain" description="FHA" evidence="12">
    <location>
        <begin position="6"/>
        <end position="65"/>
    </location>
</feature>
<name>A0A507BFV0_9PEZI</name>
<evidence type="ECO:0000256" key="4">
    <source>
        <dbReference type="ARBA" id="ARBA00022741"/>
    </source>
</evidence>
<keyword evidence="3" id="KW-0808">Transferase</keyword>
<feature type="binding site" evidence="8 10">
    <location>
        <position position="150"/>
    </location>
    <ligand>
        <name>ATP</name>
        <dbReference type="ChEBI" id="CHEBI:30616"/>
    </ligand>
</feature>
<evidence type="ECO:0000256" key="7">
    <source>
        <dbReference type="PIRSR" id="PIRSR630616-1"/>
    </source>
</evidence>
<evidence type="ECO:0000256" key="8">
    <source>
        <dbReference type="PIRSR" id="PIRSR630616-2"/>
    </source>
</evidence>
<evidence type="ECO:0000256" key="3">
    <source>
        <dbReference type="ARBA" id="ARBA00022679"/>
    </source>
</evidence>
<feature type="binding site" evidence="8">
    <location>
        <position position="261"/>
    </location>
    <ligand>
        <name>ATP</name>
        <dbReference type="ChEBI" id="CHEBI:30616"/>
    </ligand>
</feature>